<dbReference type="AlphaFoldDB" id="I0WXW4"/>
<proteinExistence type="predicted"/>
<gene>
    <name evidence="2" type="ORF">W59_04076</name>
</gene>
<dbReference type="EMBL" id="AJJH01000019">
    <property type="protein sequence ID" value="EID81230.1"/>
    <property type="molecule type" value="Genomic_DNA"/>
</dbReference>
<dbReference type="Proteomes" id="UP000006447">
    <property type="component" value="Unassembled WGS sequence"/>
</dbReference>
<protein>
    <submittedName>
        <fullName evidence="2">Uncharacterized protein</fullName>
    </submittedName>
</protein>
<name>I0WXW4_RHOOP</name>
<accession>I0WXW4</accession>
<feature type="region of interest" description="Disordered" evidence="1">
    <location>
        <begin position="35"/>
        <end position="90"/>
    </location>
</feature>
<dbReference type="Pfam" id="PF13834">
    <property type="entry name" value="DUF4193"/>
    <property type="match status" value="1"/>
</dbReference>
<feature type="compositionally biased region" description="Basic residues" evidence="1">
    <location>
        <begin position="141"/>
        <end position="150"/>
    </location>
</feature>
<feature type="region of interest" description="Disordered" evidence="1">
    <location>
        <begin position="114"/>
        <end position="150"/>
    </location>
</feature>
<comment type="caution">
    <text evidence="2">The sequence shown here is derived from an EMBL/GenBank/DDBJ whole genome shotgun (WGS) entry which is preliminary data.</text>
</comment>
<reference evidence="2 3" key="1">
    <citation type="journal article" date="2012" name="J. Bacteriol.">
        <title>Draft genome sequence of the nitrophenol-degrading actinomycete Rhodococcus imtechensis RKJ300.</title>
        <authorList>
            <person name="Vikram S."/>
            <person name="Kumar S."/>
            <person name="Subramanian S."/>
            <person name="Raghava G.P."/>
        </authorList>
    </citation>
    <scope>NUCLEOTIDE SEQUENCE [LARGE SCALE GENOMIC DNA]</scope>
    <source>
        <strain evidence="2 3">RKJ300</strain>
    </source>
</reference>
<evidence type="ECO:0000313" key="2">
    <source>
        <dbReference type="EMBL" id="EID81230.1"/>
    </source>
</evidence>
<organism evidence="2 3">
    <name type="scientific">Rhodococcus opacus RKJ300 = JCM 13270</name>
    <dbReference type="NCBI Taxonomy" id="1165867"/>
    <lineage>
        <taxon>Bacteria</taxon>
        <taxon>Bacillati</taxon>
        <taxon>Actinomycetota</taxon>
        <taxon>Actinomycetes</taxon>
        <taxon>Mycobacteriales</taxon>
        <taxon>Nocardiaceae</taxon>
        <taxon>Rhodococcus</taxon>
    </lineage>
</organism>
<dbReference type="InterPro" id="IPR025242">
    <property type="entry name" value="DUF4193"/>
</dbReference>
<evidence type="ECO:0000256" key="1">
    <source>
        <dbReference type="SAM" id="MobiDB-lite"/>
    </source>
</evidence>
<evidence type="ECO:0000313" key="3">
    <source>
        <dbReference type="Proteomes" id="UP000006447"/>
    </source>
</evidence>
<sequence>MHTRRGDIPVRLQQIQATGRAPILAGRPRPMWVVANRSGSWPTGPPLPACPKTRTSNDNRKQTRNRVGPHDPHRPTRLSSLPTAVPGTLEATEPSSLAGFEHPEHEEKPIMATDCGTPRVTESDETDTSPNCSPPAGRTASPHRRRRRHRHRRILRTTRRRPVRRRTHRRVILKQADEFTCTSRFLVHHRSRLADSEQQICRDCA</sequence>